<organism evidence="1 2">
    <name type="scientific">Roseovarius nubinhibens (strain ATCC BAA-591 / DSM 15170 / ISM)</name>
    <dbReference type="NCBI Taxonomy" id="89187"/>
    <lineage>
        <taxon>Bacteria</taxon>
        <taxon>Pseudomonadati</taxon>
        <taxon>Pseudomonadota</taxon>
        <taxon>Alphaproteobacteria</taxon>
        <taxon>Rhodobacterales</taxon>
        <taxon>Roseobacteraceae</taxon>
        <taxon>Roseovarius</taxon>
    </lineage>
</organism>
<sequence length="752" mass="85053">MWRRRIGKALRLMFPPRPLRRYARLIAKRGAFDVRFYRREHKDLHWSCRLWARHHYVTWGEKMGLRPRADFAPEEYLRLNPDVAGSGIPPLMHYLTSGQGEGRSGQPRYATRPLPSCPLPRLRFDPGRPKARFALHAHIYYPDLWPEFATRFDEIGDGIDLYITLTWRGEETRWLADEITERFPRAFVTPVPNRGRDILPFLLLANAGAFDGYDALCKIHTKKSPHRDDGDQWRRHLIDGVLPATGLQERLQHFLADDAAAFWVADGQAYAARDWWGINRDKTAAVLRRVELDPLLDALRFPAGSIYWMKPLMLGMIKALDLDAPMFEPEKGQVDGTLAHAVERAIGGLALAAGQEIRETAALMRPRRAGHSGAPALRAPSFVSAFYLPQFHPIAENDAWWGPGFTEWRGVVDAASAFPGHLQPLRPADLGYYDLRATEVMGDQAALARGAGIDAFCVYHYWFGGRRVLEQPLDRLLARPEIDFPFYLCWANESWRRNWDGLSGEVLLDQSYAPGFEAALVASTLPYMRDPRYQRPDGRRPRFVIYRPEDMPAPEQNIARMRRAWAEAGIGPVELGAVSFHVAGKNAVDPTLFDFWVEMPPHGLVKGEDFLFGGSAGNRMGAAAPAPGFAGLIYDYRAIAARSLTPQYRDRLPPNTIAGIMPSWDNTARRGPRAHIAHGATPASFRNWLRGLCGGPLSQSYRGELFINAWNEWAEKAMLEPSTRFGRLYLDVLSETTALREQHHDDRTSAHG</sequence>
<proteinExistence type="predicted"/>
<accession>A3SL71</accession>
<keyword evidence="2" id="KW-1185">Reference proteome</keyword>
<protein>
    <recommendedName>
        <fullName evidence="3">Glycosyl transferase family 1</fullName>
    </recommendedName>
</protein>
<dbReference type="Pfam" id="PF05045">
    <property type="entry name" value="RgpF"/>
    <property type="match status" value="1"/>
</dbReference>
<dbReference type="EMBL" id="AALY01000001">
    <property type="protein sequence ID" value="EAP78102.1"/>
    <property type="molecule type" value="Genomic_DNA"/>
</dbReference>
<reference evidence="1 2" key="1">
    <citation type="submission" date="2005-12" db="EMBL/GenBank/DDBJ databases">
        <authorList>
            <person name="Moran M.A."/>
            <person name="Ferriera S."/>
            <person name="Johnson J."/>
            <person name="Kravitz S."/>
            <person name="Halpern A."/>
            <person name="Remington K."/>
            <person name="Beeson K."/>
            <person name="Tran B."/>
            <person name="Rogers Y.-H."/>
            <person name="Friedman R."/>
            <person name="Venter J.C."/>
        </authorList>
    </citation>
    <scope>NUCLEOTIDE SEQUENCE [LARGE SCALE GENOMIC DNA]</scope>
    <source>
        <strain evidence="2">ATCC BAA-591 / DSM 15170 / ISM</strain>
    </source>
</reference>
<name>A3SL71_ROSNI</name>
<dbReference type="PANTHER" id="PTHR41244">
    <property type="entry name" value="RHAMNAN SYNTHESIS F"/>
    <property type="match status" value="1"/>
</dbReference>
<dbReference type="Pfam" id="PF14307">
    <property type="entry name" value="Glyco_tran_WbsX"/>
    <property type="match status" value="1"/>
</dbReference>
<dbReference type="PANTHER" id="PTHR41244:SF1">
    <property type="entry name" value="GLYCOSYLTRANSFERASE"/>
    <property type="match status" value="1"/>
</dbReference>
<gene>
    <name evidence="1" type="ORF">ISM_07395</name>
</gene>
<comment type="caution">
    <text evidence="1">The sequence shown here is derived from an EMBL/GenBank/DDBJ whole genome shotgun (WGS) entry which is preliminary data.</text>
</comment>
<dbReference type="InterPro" id="IPR032719">
    <property type="entry name" value="WbsX"/>
</dbReference>
<dbReference type="Proteomes" id="UP000005954">
    <property type="component" value="Unassembled WGS sequence"/>
</dbReference>
<dbReference type="STRING" id="89187.ISM_07395"/>
<dbReference type="CDD" id="cd11579">
    <property type="entry name" value="Glyco_tran_WbsX"/>
    <property type="match status" value="1"/>
</dbReference>
<dbReference type="eggNOG" id="COG3754">
    <property type="taxonomic scope" value="Bacteria"/>
</dbReference>
<dbReference type="AlphaFoldDB" id="A3SL71"/>
<dbReference type="HOGENOM" id="CLU_404339_0_0_5"/>
<dbReference type="InterPro" id="IPR007739">
    <property type="entry name" value="RgpF"/>
</dbReference>
<evidence type="ECO:0000313" key="1">
    <source>
        <dbReference type="EMBL" id="EAP78102.1"/>
    </source>
</evidence>
<dbReference type="Gene3D" id="3.20.20.80">
    <property type="entry name" value="Glycosidases"/>
    <property type="match status" value="1"/>
</dbReference>
<evidence type="ECO:0000313" key="2">
    <source>
        <dbReference type="Proteomes" id="UP000005954"/>
    </source>
</evidence>
<evidence type="ECO:0008006" key="3">
    <source>
        <dbReference type="Google" id="ProtNLM"/>
    </source>
</evidence>